<evidence type="ECO:0000259" key="1">
    <source>
        <dbReference type="PROSITE" id="PS50055"/>
    </source>
</evidence>
<sequence length="177" mass="19832">MIDQFNVKQIVVLNESHNSYGDFLPTKQRKLDFDEIEVVLDDINEEKYVKTCEITLNARGICKKVSAKFALLGWKTDAHAPPNLESVIELWGALKIAGGNEIVTIACHDGVTASGLFLAIGFVIEKIKMEHKVDVGLAVRTLRKAKPAFISTETQFGLLYEAAKFYLSSFETYKNFK</sequence>
<gene>
    <name evidence="3" type="ORF">CLODIP_2_CD09874</name>
</gene>
<dbReference type="OrthoDB" id="7690715at2759"/>
<keyword evidence="4" id="KW-1185">Reference proteome</keyword>
<dbReference type="AlphaFoldDB" id="A0A8S1DE22"/>
<dbReference type="PROSITE" id="PS50055">
    <property type="entry name" value="TYR_PHOSPHATASE_PTP"/>
    <property type="match status" value="1"/>
</dbReference>
<accession>A0A8S1DE22</accession>
<dbReference type="Pfam" id="PF00102">
    <property type="entry name" value="Y_phosphatase"/>
    <property type="match status" value="1"/>
</dbReference>
<organism evidence="3 4">
    <name type="scientific">Cloeon dipterum</name>
    <dbReference type="NCBI Taxonomy" id="197152"/>
    <lineage>
        <taxon>Eukaryota</taxon>
        <taxon>Metazoa</taxon>
        <taxon>Ecdysozoa</taxon>
        <taxon>Arthropoda</taxon>
        <taxon>Hexapoda</taxon>
        <taxon>Insecta</taxon>
        <taxon>Pterygota</taxon>
        <taxon>Palaeoptera</taxon>
        <taxon>Ephemeroptera</taxon>
        <taxon>Pisciforma</taxon>
        <taxon>Baetidae</taxon>
        <taxon>Cloeon</taxon>
    </lineage>
</organism>
<dbReference type="GO" id="GO:0004725">
    <property type="term" value="F:protein tyrosine phosphatase activity"/>
    <property type="evidence" value="ECO:0007669"/>
    <property type="project" value="InterPro"/>
</dbReference>
<evidence type="ECO:0000313" key="3">
    <source>
        <dbReference type="EMBL" id="CAB3378406.1"/>
    </source>
</evidence>
<dbReference type="InterPro" id="IPR003595">
    <property type="entry name" value="Tyr_Pase_cat"/>
</dbReference>
<dbReference type="Gene3D" id="3.90.190.10">
    <property type="entry name" value="Protein tyrosine phosphatase superfamily"/>
    <property type="match status" value="1"/>
</dbReference>
<dbReference type="EMBL" id="CADEPI010000163">
    <property type="protein sequence ID" value="CAB3378406.1"/>
    <property type="molecule type" value="Genomic_DNA"/>
</dbReference>
<dbReference type="InterPro" id="IPR000242">
    <property type="entry name" value="PTP_cat"/>
</dbReference>
<dbReference type="InterPro" id="IPR029021">
    <property type="entry name" value="Prot-tyrosine_phosphatase-like"/>
</dbReference>
<evidence type="ECO:0008006" key="5">
    <source>
        <dbReference type="Google" id="ProtNLM"/>
    </source>
</evidence>
<feature type="domain" description="Tyrosine-protein phosphatase" evidence="1">
    <location>
        <begin position="1"/>
        <end position="166"/>
    </location>
</feature>
<proteinExistence type="predicted"/>
<dbReference type="PROSITE" id="PS50056">
    <property type="entry name" value="TYR_PHOSPHATASE_2"/>
    <property type="match status" value="1"/>
</dbReference>
<feature type="domain" description="Tyrosine specific protein phosphatases" evidence="2">
    <location>
        <begin position="99"/>
        <end position="157"/>
    </location>
</feature>
<dbReference type="InterPro" id="IPR000387">
    <property type="entry name" value="Tyr_Pase_dom"/>
</dbReference>
<dbReference type="GO" id="GO:0048666">
    <property type="term" value="P:neuron development"/>
    <property type="evidence" value="ECO:0007669"/>
    <property type="project" value="UniProtKB-ARBA"/>
</dbReference>
<protein>
    <recommendedName>
        <fullName evidence="5">Tyrosine specific protein phosphatases domain-containing protein</fullName>
    </recommendedName>
</protein>
<evidence type="ECO:0000313" key="4">
    <source>
        <dbReference type="Proteomes" id="UP000494165"/>
    </source>
</evidence>
<dbReference type="SMART" id="SM00404">
    <property type="entry name" value="PTPc_motif"/>
    <property type="match status" value="1"/>
</dbReference>
<dbReference type="SUPFAM" id="SSF52799">
    <property type="entry name" value="(Phosphotyrosine protein) phosphatases II"/>
    <property type="match status" value="1"/>
</dbReference>
<name>A0A8S1DE22_9INSE</name>
<reference evidence="3 4" key="1">
    <citation type="submission" date="2020-04" db="EMBL/GenBank/DDBJ databases">
        <authorList>
            <person name="Alioto T."/>
            <person name="Alioto T."/>
            <person name="Gomez Garrido J."/>
        </authorList>
    </citation>
    <scope>NUCLEOTIDE SEQUENCE [LARGE SCALE GENOMIC DNA]</scope>
</reference>
<evidence type="ECO:0000259" key="2">
    <source>
        <dbReference type="PROSITE" id="PS50056"/>
    </source>
</evidence>
<dbReference type="Proteomes" id="UP000494165">
    <property type="component" value="Unassembled WGS sequence"/>
</dbReference>
<comment type="caution">
    <text evidence="3">The sequence shown here is derived from an EMBL/GenBank/DDBJ whole genome shotgun (WGS) entry which is preliminary data.</text>
</comment>